<dbReference type="GO" id="GO:0006355">
    <property type="term" value="P:regulation of DNA-templated transcription"/>
    <property type="evidence" value="ECO:0000318"/>
    <property type="project" value="GO_Central"/>
</dbReference>
<dbReference type="OrthoDB" id="412876at2759"/>
<dbReference type="PANTHER" id="PTHR11006">
    <property type="entry name" value="PROTEIN ARGININE N-METHYLTRANSFERASE"/>
    <property type="match status" value="1"/>
</dbReference>
<evidence type="ECO:0000256" key="3">
    <source>
        <dbReference type="ARBA" id="ARBA00022691"/>
    </source>
</evidence>
<comment type="caution">
    <text evidence="7">The sequence shown here is derived from an EMBL/GenBank/DDBJ whole genome shotgun (WGS) entry which is preliminary data.</text>
</comment>
<dbReference type="InterPro" id="IPR029063">
    <property type="entry name" value="SAM-dependent_MTases_sf"/>
</dbReference>
<dbReference type="GO" id="GO:0006338">
    <property type="term" value="P:chromatin remodeling"/>
    <property type="evidence" value="ECO:0000318"/>
    <property type="project" value="GO_Central"/>
</dbReference>
<dbReference type="Gene3D" id="2.70.160.11">
    <property type="entry name" value="Hnrnp arginine n-methyltransferase1"/>
    <property type="match status" value="2"/>
</dbReference>
<dbReference type="Gene3D" id="3.40.50.150">
    <property type="entry name" value="Vaccinia Virus protein VP39"/>
    <property type="match status" value="2"/>
</dbReference>
<dbReference type="GO" id="GO:0032259">
    <property type="term" value="P:methylation"/>
    <property type="evidence" value="ECO:0007669"/>
    <property type="project" value="UniProtKB-KW"/>
</dbReference>
<dbReference type="OMA" id="CHHDEYS"/>
<dbReference type="FunFam" id="3.40.50.150:FF:000070">
    <property type="entry name" value="Protein arginine N-methyltransferase 7"/>
    <property type="match status" value="1"/>
</dbReference>
<evidence type="ECO:0000259" key="6">
    <source>
        <dbReference type="Pfam" id="PF22528"/>
    </source>
</evidence>
<dbReference type="FunFam" id="3.40.50.150:FF:000167">
    <property type="entry name" value="Protein arginine N-methyltransferase"/>
    <property type="match status" value="1"/>
</dbReference>
<dbReference type="GO" id="GO:0016274">
    <property type="term" value="F:protein-arginine N-methyltransferase activity"/>
    <property type="evidence" value="ECO:0000318"/>
    <property type="project" value="GO_Central"/>
</dbReference>
<dbReference type="Proteomes" id="UP000036987">
    <property type="component" value="Unassembled WGS sequence"/>
</dbReference>
<dbReference type="InterPro" id="IPR025799">
    <property type="entry name" value="Arg_MeTrfase"/>
</dbReference>
<evidence type="ECO:0000313" key="7">
    <source>
        <dbReference type="EMBL" id="KMZ57483.1"/>
    </source>
</evidence>
<evidence type="ECO:0000313" key="8">
    <source>
        <dbReference type="Proteomes" id="UP000036987"/>
    </source>
</evidence>
<sequence>MRKFLLYKPYQILNLPQRISLPQSLLIPVSTIFFNRISLTSPVMSTCAFQLKLDPLTGNSEWIVVEEQDEQDEVVGNNQNTFLATTSYLDMLNDTYRNMAYRRAIENTITEPCHVIDIGAGTGLLSMMAARVMDEVSGSEVEDGRNVTAFESYLPMGKLMRKVLKENAMEKKIRIVHKRSDEVEMGVDIHSPAYVMVSEILDSELLGEGLIPSLQHAHDVLLVKNPKTVPYRATIYGQLVESSFLQKLHDLYSCEVEVSDGLHLVPFGSKRILGIKPKQYAMQCSAMSKEIKLLSEPFRIFEFEFSKRPESQREIDLHINTTKDGVIHAIISWWVLQLDSTGHIFYSTAPEWIQSSKNQESQPHISGFQNWCDHWKQCVWFVPEIGSLTLRDTNVHLQAIQNITSISFRLKSNAGIEESYHENNNAGNYKINLLPERIGIYGDKDYRTAFLTAARNTLQAGDFRFCLVVDDSVFLTIVLAHLSKTAQIISIFPGLKEKASAYLDSVANANDIANGRIEVLGKRVSSLSLNDLHGEKVDMIIAEPFYYGNEGALPWQNLRFWKERTLLDPLLSEDVRIMPCKGILKACAMSLPDLWRSRMSLNDIEGFDHSCSNEMLGACGNLHPTLNGPCLPYFVWQCGVIEELSEASLIMEFDFSEPIRHCFGKTKIVFTESGVCHGFVFWIDWVLDKRNLTVISTGPVSRYWKQGVKLLSKPVAVNPTSSSCRKDEISYTEIDASFNPTTGELDIKCNLNHSQIW</sequence>
<name>A0A0K9NLI7_ZOSMR</name>
<dbReference type="EMBL" id="LFYR01002060">
    <property type="protein sequence ID" value="KMZ57483.1"/>
    <property type="molecule type" value="Genomic_DNA"/>
</dbReference>
<proteinExistence type="predicted"/>
<evidence type="ECO:0000256" key="1">
    <source>
        <dbReference type="ARBA" id="ARBA00022603"/>
    </source>
</evidence>
<evidence type="ECO:0000256" key="2">
    <source>
        <dbReference type="ARBA" id="ARBA00022679"/>
    </source>
</evidence>
<dbReference type="Pfam" id="PF22528">
    <property type="entry name" value="PRMT_C"/>
    <property type="match status" value="1"/>
</dbReference>
<keyword evidence="8" id="KW-1185">Reference proteome</keyword>
<dbReference type="GO" id="GO:0042054">
    <property type="term" value="F:histone methyltransferase activity"/>
    <property type="evidence" value="ECO:0000318"/>
    <property type="project" value="GO_Central"/>
</dbReference>
<dbReference type="AlphaFoldDB" id="A0A0K9NLI7"/>
<organism evidence="7 8">
    <name type="scientific">Zostera marina</name>
    <name type="common">Eelgrass</name>
    <dbReference type="NCBI Taxonomy" id="29655"/>
    <lineage>
        <taxon>Eukaryota</taxon>
        <taxon>Viridiplantae</taxon>
        <taxon>Streptophyta</taxon>
        <taxon>Embryophyta</taxon>
        <taxon>Tracheophyta</taxon>
        <taxon>Spermatophyta</taxon>
        <taxon>Magnoliopsida</taxon>
        <taxon>Liliopsida</taxon>
        <taxon>Zosteraceae</taxon>
        <taxon>Zostera</taxon>
    </lineage>
</organism>
<accession>A0A0K9NLI7</accession>
<keyword evidence="3 5" id="KW-0949">S-adenosyl-L-methionine</keyword>
<evidence type="ECO:0000256" key="4">
    <source>
        <dbReference type="ARBA" id="ARBA00022737"/>
    </source>
</evidence>
<gene>
    <name evidence="7" type="ORF">ZOSMA_85G00510</name>
</gene>
<evidence type="ECO:0000256" key="5">
    <source>
        <dbReference type="PROSITE-ProRule" id="PRU01015"/>
    </source>
</evidence>
<dbReference type="STRING" id="29655.A0A0K9NLI7"/>
<protein>
    <recommendedName>
        <fullName evidence="6">Protein arginine N-methyltransferase domain-containing protein</fullName>
    </recommendedName>
</protein>
<dbReference type="InterPro" id="IPR055135">
    <property type="entry name" value="PRMT_dom"/>
</dbReference>
<feature type="domain" description="Protein arginine N-methyltransferase" evidence="6">
    <location>
        <begin position="290"/>
        <end position="385"/>
    </location>
</feature>
<keyword evidence="1 5" id="KW-0489">Methyltransferase</keyword>
<reference evidence="8" key="1">
    <citation type="journal article" date="2016" name="Nature">
        <title>The genome of the seagrass Zostera marina reveals angiosperm adaptation to the sea.</title>
        <authorList>
            <person name="Olsen J.L."/>
            <person name="Rouze P."/>
            <person name="Verhelst B."/>
            <person name="Lin Y.-C."/>
            <person name="Bayer T."/>
            <person name="Collen J."/>
            <person name="Dattolo E."/>
            <person name="De Paoli E."/>
            <person name="Dittami S."/>
            <person name="Maumus F."/>
            <person name="Michel G."/>
            <person name="Kersting A."/>
            <person name="Lauritano C."/>
            <person name="Lohaus R."/>
            <person name="Toepel M."/>
            <person name="Tonon T."/>
            <person name="Vanneste K."/>
            <person name="Amirebrahimi M."/>
            <person name="Brakel J."/>
            <person name="Bostroem C."/>
            <person name="Chovatia M."/>
            <person name="Grimwood J."/>
            <person name="Jenkins J.W."/>
            <person name="Jueterbock A."/>
            <person name="Mraz A."/>
            <person name="Stam W.T."/>
            <person name="Tice H."/>
            <person name="Bornberg-Bauer E."/>
            <person name="Green P.J."/>
            <person name="Pearson G.A."/>
            <person name="Procaccini G."/>
            <person name="Duarte C.M."/>
            <person name="Schmutz J."/>
            <person name="Reusch T.B.H."/>
            <person name="Van de Peer Y."/>
        </authorList>
    </citation>
    <scope>NUCLEOTIDE SEQUENCE [LARGE SCALE GENOMIC DNA]</scope>
    <source>
        <strain evidence="8">cv. Finnish</strain>
    </source>
</reference>
<dbReference type="PANTHER" id="PTHR11006:SF4">
    <property type="entry name" value="PROTEIN ARGININE N-METHYLTRANSFERASE 7"/>
    <property type="match status" value="1"/>
</dbReference>
<dbReference type="FunFam" id="2.70.160.11:FF:000017">
    <property type="entry name" value="Protein arginine N-methyltransferase 1.6"/>
    <property type="match status" value="1"/>
</dbReference>
<dbReference type="PROSITE" id="PS51678">
    <property type="entry name" value="SAM_MT_PRMT"/>
    <property type="match status" value="2"/>
</dbReference>
<keyword evidence="4" id="KW-0677">Repeat</keyword>
<keyword evidence="2 5" id="KW-0808">Transferase</keyword>
<dbReference type="SUPFAM" id="SSF53335">
    <property type="entry name" value="S-adenosyl-L-methionine-dependent methyltransferases"/>
    <property type="match status" value="2"/>
</dbReference>